<dbReference type="AlphaFoldDB" id="A0A5C5V846"/>
<evidence type="ECO:0000256" key="1">
    <source>
        <dbReference type="SAM" id="SignalP"/>
    </source>
</evidence>
<feature type="signal peptide" evidence="1">
    <location>
        <begin position="1"/>
        <end position="22"/>
    </location>
</feature>
<comment type="caution">
    <text evidence="2">The sequence shown here is derived from an EMBL/GenBank/DDBJ whole genome shotgun (WGS) entry which is preliminary data.</text>
</comment>
<protein>
    <recommendedName>
        <fullName evidence="4">PEP-CTERM protein-sorting domain-containing protein</fullName>
    </recommendedName>
</protein>
<evidence type="ECO:0000313" key="2">
    <source>
        <dbReference type="EMBL" id="TWT33942.1"/>
    </source>
</evidence>
<evidence type="ECO:0008006" key="4">
    <source>
        <dbReference type="Google" id="ProtNLM"/>
    </source>
</evidence>
<dbReference type="Proteomes" id="UP000316714">
    <property type="component" value="Unassembled WGS sequence"/>
</dbReference>
<organism evidence="2 3">
    <name type="scientific">Posidoniimonas corsicana</name>
    <dbReference type="NCBI Taxonomy" id="1938618"/>
    <lineage>
        <taxon>Bacteria</taxon>
        <taxon>Pseudomonadati</taxon>
        <taxon>Planctomycetota</taxon>
        <taxon>Planctomycetia</taxon>
        <taxon>Pirellulales</taxon>
        <taxon>Lacipirellulaceae</taxon>
        <taxon>Posidoniimonas</taxon>
    </lineage>
</organism>
<keyword evidence="1" id="KW-0732">Signal</keyword>
<sequence precursor="true">MKRTLILAAASLLALAPVVSSAQPYYFVGPAGGDFFDEGNWNDAADGTGAFLAGDPLFDSASAAIDLDLIIDGDVVVANGEVDFGPGSLSLGSGSLLLVSGAGSDLDINSNSTFSLTEATLIVDDVINFEGTSTFSGGSVQSLFDDIAFQDNFDNLTINGTLFTAFDNIYFDGFNGSITGASFDSGDRLGVRNSVGVVMTDSVLVIQDGTGDIDDVFAAAGAGSSLTLLGNSVLVADSVEEGAQLFLGGSTDALMGGQGERIVTTDSLITMTTTDAILSIATLDPMGVDYVDARPYLVNGLTGQTYAENPFTWNVSNWDGFSAVTLQVRVPEPSAAAVLLIGAVAAPRRRRV</sequence>
<gene>
    <name evidence="2" type="ORF">KOR34_37780</name>
</gene>
<keyword evidence="3" id="KW-1185">Reference proteome</keyword>
<dbReference type="RefSeq" id="WP_146566971.1">
    <property type="nucleotide sequence ID" value="NZ_SIHJ01000002.1"/>
</dbReference>
<reference evidence="2 3" key="1">
    <citation type="submission" date="2019-02" db="EMBL/GenBank/DDBJ databases">
        <title>Deep-cultivation of Planctomycetes and their phenomic and genomic characterization uncovers novel biology.</title>
        <authorList>
            <person name="Wiegand S."/>
            <person name="Jogler M."/>
            <person name="Boedeker C."/>
            <person name="Pinto D."/>
            <person name="Vollmers J."/>
            <person name="Rivas-Marin E."/>
            <person name="Kohn T."/>
            <person name="Peeters S.H."/>
            <person name="Heuer A."/>
            <person name="Rast P."/>
            <person name="Oberbeckmann S."/>
            <person name="Bunk B."/>
            <person name="Jeske O."/>
            <person name="Meyerdierks A."/>
            <person name="Storesund J.E."/>
            <person name="Kallscheuer N."/>
            <person name="Luecker S."/>
            <person name="Lage O.M."/>
            <person name="Pohl T."/>
            <person name="Merkel B.J."/>
            <person name="Hornburger P."/>
            <person name="Mueller R.-W."/>
            <person name="Bruemmer F."/>
            <person name="Labrenz M."/>
            <person name="Spormann A.M."/>
            <person name="Op Den Camp H."/>
            <person name="Overmann J."/>
            <person name="Amann R."/>
            <person name="Jetten M.S.M."/>
            <person name="Mascher T."/>
            <person name="Medema M.H."/>
            <person name="Devos D.P."/>
            <person name="Kaster A.-K."/>
            <person name="Ovreas L."/>
            <person name="Rohde M."/>
            <person name="Galperin M.Y."/>
            <person name="Jogler C."/>
        </authorList>
    </citation>
    <scope>NUCLEOTIDE SEQUENCE [LARGE SCALE GENOMIC DNA]</scope>
    <source>
        <strain evidence="2 3">KOR34</strain>
    </source>
</reference>
<name>A0A5C5V846_9BACT</name>
<proteinExistence type="predicted"/>
<feature type="chain" id="PRO_5022882269" description="PEP-CTERM protein-sorting domain-containing protein" evidence="1">
    <location>
        <begin position="23"/>
        <end position="352"/>
    </location>
</feature>
<accession>A0A5C5V846</accession>
<dbReference type="EMBL" id="SIHJ01000002">
    <property type="protein sequence ID" value="TWT33942.1"/>
    <property type="molecule type" value="Genomic_DNA"/>
</dbReference>
<evidence type="ECO:0000313" key="3">
    <source>
        <dbReference type="Proteomes" id="UP000316714"/>
    </source>
</evidence>
<dbReference type="OrthoDB" id="265467at2"/>